<proteinExistence type="predicted"/>
<protein>
    <submittedName>
        <fullName evidence="1">Uncharacterized protein</fullName>
    </submittedName>
</protein>
<comment type="caution">
    <text evidence="1">The sequence shown here is derived from an EMBL/GenBank/DDBJ whole genome shotgun (WGS) entry which is preliminary data.</text>
</comment>
<dbReference type="Proteomes" id="UP000324222">
    <property type="component" value="Unassembled WGS sequence"/>
</dbReference>
<evidence type="ECO:0000313" key="1">
    <source>
        <dbReference type="EMBL" id="MPC91583.1"/>
    </source>
</evidence>
<dbReference type="EMBL" id="VSRR010088254">
    <property type="protein sequence ID" value="MPC91583.1"/>
    <property type="molecule type" value="Genomic_DNA"/>
</dbReference>
<evidence type="ECO:0000313" key="2">
    <source>
        <dbReference type="Proteomes" id="UP000324222"/>
    </source>
</evidence>
<reference evidence="1 2" key="1">
    <citation type="submission" date="2019-05" db="EMBL/GenBank/DDBJ databases">
        <title>Another draft genome of Portunus trituberculatus and its Hox gene families provides insights of decapod evolution.</title>
        <authorList>
            <person name="Jeong J.-H."/>
            <person name="Song I."/>
            <person name="Kim S."/>
            <person name="Choi T."/>
            <person name="Kim D."/>
            <person name="Ryu S."/>
            <person name="Kim W."/>
        </authorList>
    </citation>
    <scope>NUCLEOTIDE SEQUENCE [LARGE SCALE GENOMIC DNA]</scope>
    <source>
        <tissue evidence="1">Muscle</tissue>
    </source>
</reference>
<accession>A0A5B7JAV2</accession>
<name>A0A5B7JAV2_PORTR</name>
<dbReference type="AlphaFoldDB" id="A0A5B7JAV2"/>
<organism evidence="1 2">
    <name type="scientific">Portunus trituberculatus</name>
    <name type="common">Swimming crab</name>
    <name type="synonym">Neptunus trituberculatus</name>
    <dbReference type="NCBI Taxonomy" id="210409"/>
    <lineage>
        <taxon>Eukaryota</taxon>
        <taxon>Metazoa</taxon>
        <taxon>Ecdysozoa</taxon>
        <taxon>Arthropoda</taxon>
        <taxon>Crustacea</taxon>
        <taxon>Multicrustacea</taxon>
        <taxon>Malacostraca</taxon>
        <taxon>Eumalacostraca</taxon>
        <taxon>Eucarida</taxon>
        <taxon>Decapoda</taxon>
        <taxon>Pleocyemata</taxon>
        <taxon>Brachyura</taxon>
        <taxon>Eubrachyura</taxon>
        <taxon>Portunoidea</taxon>
        <taxon>Portunidae</taxon>
        <taxon>Portuninae</taxon>
        <taxon>Portunus</taxon>
    </lineage>
</organism>
<gene>
    <name evidence="1" type="ORF">E2C01_086629</name>
</gene>
<keyword evidence="2" id="KW-1185">Reference proteome</keyword>
<sequence>MFGGSQTQTRCLEWRRGYQHLDNYTPSAASGRQVTCTSSSPASPGTGRFHWLDAAAAAALRTPKIFASYFPTIGLPRVSNEARKILRDTAIVCAVTQ</sequence>